<protein>
    <submittedName>
        <fullName evidence="2">Putative secreted protein</fullName>
    </submittedName>
</protein>
<proteinExistence type="predicted"/>
<dbReference type="EMBL" id="GEGO01001853">
    <property type="protein sequence ID" value="JAR93551.1"/>
    <property type="molecule type" value="Transcribed_RNA"/>
</dbReference>
<dbReference type="AlphaFoldDB" id="A0A147BS37"/>
<reference evidence="2" key="1">
    <citation type="journal article" date="2018" name="PLoS Negl. Trop. Dis.">
        <title>Sialome diversity of ticks revealed by RNAseq of single tick salivary glands.</title>
        <authorList>
            <person name="Perner J."/>
            <person name="Kropackova S."/>
            <person name="Kopacek P."/>
            <person name="Ribeiro J.M."/>
        </authorList>
    </citation>
    <scope>NUCLEOTIDE SEQUENCE</scope>
    <source>
        <strain evidence="2">Siblings of single egg batch collected in Ceske Budejovice</strain>
        <tissue evidence="2">Salivary glands</tissue>
    </source>
</reference>
<name>A0A147BS37_IXORI</name>
<sequence>MYSVFVSFLLSECVCACNRTFACLLVYVRICFIWNFEHKTCHVVNTLSIWKRERERENVSFTSWGAFRIPTAPTQSRLCSAHAE</sequence>
<organism evidence="2">
    <name type="scientific">Ixodes ricinus</name>
    <name type="common">Common tick</name>
    <name type="synonym">Acarus ricinus</name>
    <dbReference type="NCBI Taxonomy" id="34613"/>
    <lineage>
        <taxon>Eukaryota</taxon>
        <taxon>Metazoa</taxon>
        <taxon>Ecdysozoa</taxon>
        <taxon>Arthropoda</taxon>
        <taxon>Chelicerata</taxon>
        <taxon>Arachnida</taxon>
        <taxon>Acari</taxon>
        <taxon>Parasitiformes</taxon>
        <taxon>Ixodida</taxon>
        <taxon>Ixodoidea</taxon>
        <taxon>Ixodidae</taxon>
        <taxon>Ixodinae</taxon>
        <taxon>Ixodes</taxon>
    </lineage>
</organism>
<evidence type="ECO:0000313" key="2">
    <source>
        <dbReference type="EMBL" id="JAR93551.1"/>
    </source>
</evidence>
<feature type="chain" id="PRO_5007542788" evidence="1">
    <location>
        <begin position="17"/>
        <end position="84"/>
    </location>
</feature>
<accession>A0A147BS37</accession>
<feature type="signal peptide" evidence="1">
    <location>
        <begin position="1"/>
        <end position="16"/>
    </location>
</feature>
<evidence type="ECO:0000256" key="1">
    <source>
        <dbReference type="SAM" id="SignalP"/>
    </source>
</evidence>
<keyword evidence="1" id="KW-0732">Signal</keyword>